<keyword evidence="2" id="KW-1185">Reference proteome</keyword>
<organism evidence="1 2">
    <name type="scientific">Staphylococcus argenteus</name>
    <dbReference type="NCBI Taxonomy" id="985002"/>
    <lineage>
        <taxon>Bacteria</taxon>
        <taxon>Bacillati</taxon>
        <taxon>Bacillota</taxon>
        <taxon>Bacilli</taxon>
        <taxon>Bacillales</taxon>
        <taxon>Staphylococcaceae</taxon>
        <taxon>Staphylococcus</taxon>
    </lineage>
</organism>
<dbReference type="EMBL" id="CVOU01000021">
    <property type="protein sequence ID" value="CRI29354.1"/>
    <property type="molecule type" value="Genomic_DNA"/>
</dbReference>
<name>A0A7U7PZ15_9STAP</name>
<accession>A0A7U7PZ15</accession>
<comment type="caution">
    <text evidence="1">The sequence shown here is derived from an EMBL/GenBank/DDBJ whole genome shotgun (WGS) entry which is preliminary data.</text>
</comment>
<gene>
    <name evidence="1" type="ORF">BN1326_90058</name>
</gene>
<evidence type="ECO:0000313" key="1">
    <source>
        <dbReference type="EMBL" id="CRI29354.1"/>
    </source>
</evidence>
<dbReference type="AlphaFoldDB" id="A0A7U7PZ15"/>
<sequence length="60" mass="7072">MTCSKRFNLIIKTCYYLYVDIEANFIILTFLIGSHENYIKSITFYHQSQSVLKNSNSNKD</sequence>
<protein>
    <submittedName>
        <fullName evidence="1">Uncharacterized protein</fullName>
    </submittedName>
</protein>
<dbReference type="Proteomes" id="UP000236509">
    <property type="component" value="Unassembled WGS sequence"/>
</dbReference>
<evidence type="ECO:0000313" key="2">
    <source>
        <dbReference type="Proteomes" id="UP000236509"/>
    </source>
</evidence>
<reference evidence="1 2" key="1">
    <citation type="submission" date="2015-04" db="EMBL/GenBank/DDBJ databases">
        <authorList>
            <person name="Cao L."/>
            <person name="Gao C.H."/>
        </authorList>
    </citation>
    <scope>NUCLEOTIDE SEQUENCE [LARGE SCALE GENOMIC DNA]</scope>
    <source>
        <strain evidence="1 2">SH3</strain>
    </source>
</reference>
<proteinExistence type="predicted"/>